<evidence type="ECO:0000313" key="3">
    <source>
        <dbReference type="Proteomes" id="UP000583929"/>
    </source>
</evidence>
<organism evidence="2 3">
    <name type="scientific">Cannabis sativa</name>
    <name type="common">Hemp</name>
    <name type="synonym">Marijuana</name>
    <dbReference type="NCBI Taxonomy" id="3483"/>
    <lineage>
        <taxon>Eukaryota</taxon>
        <taxon>Viridiplantae</taxon>
        <taxon>Streptophyta</taxon>
        <taxon>Embryophyta</taxon>
        <taxon>Tracheophyta</taxon>
        <taxon>Spermatophyta</taxon>
        <taxon>Magnoliopsida</taxon>
        <taxon>eudicotyledons</taxon>
        <taxon>Gunneridae</taxon>
        <taxon>Pentapetalae</taxon>
        <taxon>rosids</taxon>
        <taxon>fabids</taxon>
        <taxon>Rosales</taxon>
        <taxon>Cannabaceae</taxon>
        <taxon>Cannabis</taxon>
    </lineage>
</organism>
<proteinExistence type="predicted"/>
<dbReference type="SUPFAM" id="SSF53098">
    <property type="entry name" value="Ribonuclease H-like"/>
    <property type="match status" value="1"/>
</dbReference>
<name>A0A7J6EPN4_CANSA</name>
<dbReference type="PANTHER" id="PTHR47074">
    <property type="entry name" value="BNAC02G40300D PROTEIN"/>
    <property type="match status" value="1"/>
</dbReference>
<dbReference type="GO" id="GO:0003676">
    <property type="term" value="F:nucleic acid binding"/>
    <property type="evidence" value="ECO:0007669"/>
    <property type="project" value="InterPro"/>
</dbReference>
<feature type="domain" description="RNase H type-1" evidence="1">
    <location>
        <begin position="88"/>
        <end position="208"/>
    </location>
</feature>
<dbReference type="InterPro" id="IPR012337">
    <property type="entry name" value="RNaseH-like_sf"/>
</dbReference>
<keyword evidence="3" id="KW-1185">Reference proteome</keyword>
<gene>
    <name evidence="2" type="ORF">G4B88_012553</name>
</gene>
<dbReference type="AlphaFoldDB" id="A0A7J6EPN4"/>
<evidence type="ECO:0000313" key="2">
    <source>
        <dbReference type="EMBL" id="KAF4360335.1"/>
    </source>
</evidence>
<sequence length="221" mass="24769">MQLISKQDFPLFVGLIWHIWITRNSIFFDKSVVANNVEEFVFNYLHDYNEAQPKNLVDHSASATHHRNHPSQPIATEEIQEDTLALYVDATLDHNHGVTGIGFTFKIGLHQIVAFANLLLPSASTPIFAEGQALLHGISWCISSQMKPDFILFECVNLVSKVNGAWQDHSAISGLVSLIRLSFSNFPDASLKYLPRQFNTTAHSLAKEGIRSREDARGELL</sequence>
<evidence type="ECO:0000259" key="1">
    <source>
        <dbReference type="Pfam" id="PF13456"/>
    </source>
</evidence>
<dbReference type="EMBL" id="JAATIQ010000351">
    <property type="protein sequence ID" value="KAF4360335.1"/>
    <property type="molecule type" value="Genomic_DNA"/>
</dbReference>
<dbReference type="InterPro" id="IPR044730">
    <property type="entry name" value="RNase_H-like_dom_plant"/>
</dbReference>
<dbReference type="PANTHER" id="PTHR47074:SF48">
    <property type="entry name" value="POLYNUCLEOTIDYL TRANSFERASE, RIBONUCLEASE H-LIKE SUPERFAMILY PROTEIN"/>
    <property type="match status" value="1"/>
</dbReference>
<dbReference type="CDD" id="cd06222">
    <property type="entry name" value="RNase_H_like"/>
    <property type="match status" value="1"/>
</dbReference>
<reference evidence="2 3" key="1">
    <citation type="journal article" date="2020" name="bioRxiv">
        <title>Sequence and annotation of 42 cannabis genomes reveals extensive copy number variation in cannabinoid synthesis and pathogen resistance genes.</title>
        <authorList>
            <person name="Mckernan K.J."/>
            <person name="Helbert Y."/>
            <person name="Kane L.T."/>
            <person name="Ebling H."/>
            <person name="Zhang L."/>
            <person name="Liu B."/>
            <person name="Eaton Z."/>
            <person name="Mclaughlin S."/>
            <person name="Kingan S."/>
            <person name="Baybayan P."/>
            <person name="Concepcion G."/>
            <person name="Jordan M."/>
            <person name="Riva A."/>
            <person name="Barbazuk W."/>
            <person name="Harkins T."/>
        </authorList>
    </citation>
    <scope>NUCLEOTIDE SEQUENCE [LARGE SCALE GENOMIC DNA]</scope>
    <source>
        <strain evidence="3">cv. Jamaican Lion 4</strain>
        <tissue evidence="2">Leaf</tissue>
    </source>
</reference>
<dbReference type="Gene3D" id="3.30.420.10">
    <property type="entry name" value="Ribonuclease H-like superfamily/Ribonuclease H"/>
    <property type="match status" value="1"/>
</dbReference>
<comment type="caution">
    <text evidence="2">The sequence shown here is derived from an EMBL/GenBank/DDBJ whole genome shotgun (WGS) entry which is preliminary data.</text>
</comment>
<protein>
    <recommendedName>
        <fullName evidence="1">RNase H type-1 domain-containing protein</fullName>
    </recommendedName>
</protein>
<dbReference type="InterPro" id="IPR052929">
    <property type="entry name" value="RNase_H-like_EbsB-rel"/>
</dbReference>
<dbReference type="GO" id="GO:0004523">
    <property type="term" value="F:RNA-DNA hybrid ribonuclease activity"/>
    <property type="evidence" value="ECO:0007669"/>
    <property type="project" value="InterPro"/>
</dbReference>
<accession>A0A7J6EPN4</accession>
<dbReference type="InterPro" id="IPR002156">
    <property type="entry name" value="RNaseH_domain"/>
</dbReference>
<dbReference type="Proteomes" id="UP000583929">
    <property type="component" value="Unassembled WGS sequence"/>
</dbReference>
<dbReference type="InterPro" id="IPR036397">
    <property type="entry name" value="RNaseH_sf"/>
</dbReference>
<dbReference type="Pfam" id="PF13456">
    <property type="entry name" value="RVT_3"/>
    <property type="match status" value="1"/>
</dbReference>